<gene>
    <name evidence="7 10" type="primary">betI</name>
    <name evidence="10" type="ORF">FPZ52_13980</name>
</gene>
<dbReference type="AlphaFoldDB" id="A0A5B8I9A7"/>
<dbReference type="GO" id="GO:0003700">
    <property type="term" value="F:DNA-binding transcription factor activity"/>
    <property type="evidence" value="ECO:0007669"/>
    <property type="project" value="UniProtKB-UniRule"/>
</dbReference>
<evidence type="ECO:0000256" key="8">
    <source>
        <dbReference type="PROSITE-ProRule" id="PRU00335"/>
    </source>
</evidence>
<evidence type="ECO:0000256" key="3">
    <source>
        <dbReference type="ARBA" id="ARBA00023015"/>
    </source>
</evidence>
<dbReference type="InterPro" id="IPR001647">
    <property type="entry name" value="HTH_TetR"/>
</dbReference>
<dbReference type="RefSeq" id="WP_146366231.1">
    <property type="nucleotide sequence ID" value="NZ_CP042263.1"/>
</dbReference>
<feature type="DNA-binding region" description="H-T-H motif" evidence="7 8">
    <location>
        <begin position="31"/>
        <end position="50"/>
    </location>
</feature>
<dbReference type="InterPro" id="IPR050109">
    <property type="entry name" value="HTH-type_TetR-like_transc_reg"/>
</dbReference>
<dbReference type="EMBL" id="CP042263">
    <property type="protein sequence ID" value="QDY70815.1"/>
    <property type="molecule type" value="Genomic_DNA"/>
</dbReference>
<comment type="function">
    <text evidence="7">Repressor involved in choline regulation of the bet genes.</text>
</comment>
<evidence type="ECO:0000313" key="11">
    <source>
        <dbReference type="Proteomes" id="UP000318483"/>
    </source>
</evidence>
<evidence type="ECO:0000256" key="7">
    <source>
        <dbReference type="HAMAP-Rule" id="MF_00768"/>
    </source>
</evidence>
<dbReference type="GO" id="GO:0000976">
    <property type="term" value="F:transcription cis-regulatory region binding"/>
    <property type="evidence" value="ECO:0007669"/>
    <property type="project" value="TreeGrafter"/>
</dbReference>
<dbReference type="InterPro" id="IPR009057">
    <property type="entry name" value="Homeodomain-like_sf"/>
</dbReference>
<organism evidence="10 11">
    <name type="scientific">Qingshengfaniella alkalisoli</name>
    <dbReference type="NCBI Taxonomy" id="2599296"/>
    <lineage>
        <taxon>Bacteria</taxon>
        <taxon>Pseudomonadati</taxon>
        <taxon>Pseudomonadota</taxon>
        <taxon>Alphaproteobacteria</taxon>
        <taxon>Rhodobacterales</taxon>
        <taxon>Paracoccaceae</taxon>
        <taxon>Qingshengfaniella</taxon>
    </lineage>
</organism>
<evidence type="ECO:0000313" key="10">
    <source>
        <dbReference type="EMBL" id="QDY70815.1"/>
    </source>
</evidence>
<evidence type="ECO:0000256" key="6">
    <source>
        <dbReference type="ARBA" id="ARBA00024936"/>
    </source>
</evidence>
<dbReference type="KEGG" id="lit:FPZ52_13980"/>
<dbReference type="PANTHER" id="PTHR30055">
    <property type="entry name" value="HTH-TYPE TRANSCRIPTIONAL REGULATOR RUTR"/>
    <property type="match status" value="1"/>
</dbReference>
<geneLocation type="plasmid" evidence="10 11">
    <name>unnamed2</name>
</geneLocation>
<name>A0A5B8I9A7_9RHOB</name>
<dbReference type="PROSITE" id="PS50977">
    <property type="entry name" value="HTH_TETR_2"/>
    <property type="match status" value="1"/>
</dbReference>
<protein>
    <recommendedName>
        <fullName evidence="7">HTH-type transcriptional regulator BetI</fullName>
    </recommendedName>
</protein>
<dbReference type="Gene3D" id="1.10.357.10">
    <property type="entry name" value="Tetracycline Repressor, domain 2"/>
    <property type="match status" value="1"/>
</dbReference>
<dbReference type="Proteomes" id="UP000318483">
    <property type="component" value="Plasmid unnamed2"/>
</dbReference>
<proteinExistence type="inferred from homology"/>
<sequence length="195" mass="21893">MPKVGMEPIRKDALIRATITEIGRTGSLEVTVSQIARSAGMSSALAHHYFGSKNNLFLSSMRHILTIFGKEVRAEMAKVDDPRKRIEAIIRTSFSEQNFQPAVISAWLNFYVLAQKSDDATRLLRVYQRRLRSNLVAELRPLLGPGAPKAAQGIAALIDGIYIRRALRDEPLDPLEAEELVNDYLDLCLKRYLVT</sequence>
<dbReference type="SUPFAM" id="SSF46689">
    <property type="entry name" value="Homeodomain-like"/>
    <property type="match status" value="1"/>
</dbReference>
<dbReference type="InterPro" id="IPR036271">
    <property type="entry name" value="Tet_transcr_reg_TetR-rel_C_sf"/>
</dbReference>
<keyword evidence="4 7" id="KW-0238">DNA-binding</keyword>
<accession>A0A5B8I9A7</accession>
<feature type="domain" description="HTH tetR-type" evidence="9">
    <location>
        <begin position="8"/>
        <end position="68"/>
    </location>
</feature>
<dbReference type="OrthoDB" id="7618612at2"/>
<dbReference type="InterPro" id="IPR017757">
    <property type="entry name" value="Tscrpt_rep_BetI"/>
</dbReference>
<dbReference type="UniPathway" id="UPA00529"/>
<dbReference type="SUPFAM" id="SSF48498">
    <property type="entry name" value="Tetracyclin repressor-like, C-terminal domain"/>
    <property type="match status" value="1"/>
</dbReference>
<keyword evidence="2 7" id="KW-0678">Repressor</keyword>
<reference evidence="10 11" key="1">
    <citation type="submission" date="2019-07" db="EMBL/GenBank/DDBJ databases">
        <title>Litoreibacter alkalisoli sp. nov., isolated from saline-alkaline soil.</title>
        <authorList>
            <person name="Wang S."/>
            <person name="Xu L."/>
            <person name="Xing Y.-T."/>
            <person name="Sun J.-Q."/>
        </authorList>
    </citation>
    <scope>NUCLEOTIDE SEQUENCE [LARGE SCALE GENOMIC DNA]</scope>
    <source>
        <strain evidence="10 11">LN3S51</strain>
        <plasmid evidence="10 11">unnamed2</plasmid>
    </source>
</reference>
<dbReference type="NCBIfam" id="NF001978">
    <property type="entry name" value="PRK00767.1"/>
    <property type="match status" value="1"/>
</dbReference>
<dbReference type="Pfam" id="PF00440">
    <property type="entry name" value="TetR_N"/>
    <property type="match status" value="1"/>
</dbReference>
<evidence type="ECO:0000259" key="9">
    <source>
        <dbReference type="PROSITE" id="PS50977"/>
    </source>
</evidence>
<evidence type="ECO:0000256" key="4">
    <source>
        <dbReference type="ARBA" id="ARBA00023125"/>
    </source>
</evidence>
<evidence type="ECO:0000256" key="5">
    <source>
        <dbReference type="ARBA" id="ARBA00023163"/>
    </source>
</evidence>
<dbReference type="HAMAP" id="MF_00768">
    <property type="entry name" value="HTH_type_BetI"/>
    <property type="match status" value="1"/>
</dbReference>
<dbReference type="PANTHER" id="PTHR30055:SF234">
    <property type="entry name" value="HTH-TYPE TRANSCRIPTIONAL REGULATOR BETI"/>
    <property type="match status" value="1"/>
</dbReference>
<dbReference type="GO" id="GO:0045892">
    <property type="term" value="P:negative regulation of DNA-templated transcription"/>
    <property type="evidence" value="ECO:0007669"/>
    <property type="project" value="UniProtKB-UniRule"/>
</dbReference>
<comment type="function">
    <text evidence="6">Repressor involved in the biosynthesis of the osmoprotectant glycine betaine. It represses transcription of the choline transporter BetT and the genes of BetAB involved in the synthesis of glycine betaine.</text>
</comment>
<dbReference type="Pfam" id="PF13977">
    <property type="entry name" value="TetR_C_6"/>
    <property type="match status" value="1"/>
</dbReference>
<comment type="pathway">
    <text evidence="1 7">Amine and polyamine biosynthesis; betaine biosynthesis via choline pathway [regulation].</text>
</comment>
<dbReference type="InterPro" id="IPR039538">
    <property type="entry name" value="BetI_C"/>
</dbReference>
<keyword evidence="5 7" id="KW-0804">Transcription</keyword>
<evidence type="ECO:0000256" key="2">
    <source>
        <dbReference type="ARBA" id="ARBA00022491"/>
    </source>
</evidence>
<dbReference type="GO" id="GO:0019285">
    <property type="term" value="P:glycine betaine biosynthetic process from choline"/>
    <property type="evidence" value="ECO:0007669"/>
    <property type="project" value="UniProtKB-UniRule"/>
</dbReference>
<keyword evidence="10" id="KW-0614">Plasmid</keyword>
<evidence type="ECO:0000256" key="1">
    <source>
        <dbReference type="ARBA" id="ARBA00004719"/>
    </source>
</evidence>
<dbReference type="NCBIfam" id="TIGR03384">
    <property type="entry name" value="betaine_BetI"/>
    <property type="match status" value="1"/>
</dbReference>
<keyword evidence="3 7" id="KW-0805">Transcription regulation</keyword>
<keyword evidence="11" id="KW-1185">Reference proteome</keyword>